<dbReference type="AlphaFoldDB" id="A0A918Y1X3"/>
<gene>
    <name evidence="1" type="ORF">GCM10010508_15950</name>
</gene>
<dbReference type="Proteomes" id="UP000608955">
    <property type="component" value="Unassembled WGS sequence"/>
</dbReference>
<name>A0A918Y1X3_9ACTN</name>
<dbReference type="EMBL" id="BMVF01000004">
    <property type="protein sequence ID" value="GHD86782.1"/>
    <property type="molecule type" value="Genomic_DNA"/>
</dbReference>
<keyword evidence="2" id="KW-1185">Reference proteome</keyword>
<evidence type="ECO:0000313" key="2">
    <source>
        <dbReference type="Proteomes" id="UP000608955"/>
    </source>
</evidence>
<reference evidence="1" key="1">
    <citation type="journal article" date="2014" name="Int. J. Syst. Evol. Microbiol.">
        <title>Complete genome sequence of Corynebacterium casei LMG S-19264T (=DSM 44701T), isolated from a smear-ripened cheese.</title>
        <authorList>
            <consortium name="US DOE Joint Genome Institute (JGI-PGF)"/>
            <person name="Walter F."/>
            <person name="Albersmeier A."/>
            <person name="Kalinowski J."/>
            <person name="Ruckert C."/>
        </authorList>
    </citation>
    <scope>NUCLEOTIDE SEQUENCE</scope>
    <source>
        <strain evidence="1">JCM 4654</strain>
    </source>
</reference>
<organism evidence="1 2">
    <name type="scientific">Streptomyces naganishii JCM 4654</name>
    <dbReference type="NCBI Taxonomy" id="1306179"/>
    <lineage>
        <taxon>Bacteria</taxon>
        <taxon>Bacillati</taxon>
        <taxon>Actinomycetota</taxon>
        <taxon>Actinomycetes</taxon>
        <taxon>Kitasatosporales</taxon>
        <taxon>Streptomycetaceae</taxon>
        <taxon>Streptomyces</taxon>
    </lineage>
</organism>
<protein>
    <submittedName>
        <fullName evidence="1">Uncharacterized protein</fullName>
    </submittedName>
</protein>
<dbReference type="RefSeq" id="WP_190177041.1">
    <property type="nucleotide sequence ID" value="NZ_BMVF01000004.1"/>
</dbReference>
<reference evidence="1" key="2">
    <citation type="submission" date="2020-09" db="EMBL/GenBank/DDBJ databases">
        <authorList>
            <person name="Sun Q."/>
            <person name="Ohkuma M."/>
        </authorList>
    </citation>
    <scope>NUCLEOTIDE SEQUENCE</scope>
    <source>
        <strain evidence="1">JCM 4654</strain>
    </source>
</reference>
<proteinExistence type="predicted"/>
<comment type="caution">
    <text evidence="1">The sequence shown here is derived from an EMBL/GenBank/DDBJ whole genome shotgun (WGS) entry which is preliminary data.</text>
</comment>
<evidence type="ECO:0000313" key="1">
    <source>
        <dbReference type="EMBL" id="GHD86782.1"/>
    </source>
</evidence>
<sequence length="46" mass="5425">MARRGASRNETVRQLLAEHVEEQERKDPEDRITHISTVLRCRSPPR</sequence>
<accession>A0A918Y1X3</accession>